<dbReference type="Proteomes" id="UP000887565">
    <property type="component" value="Unplaced"/>
</dbReference>
<dbReference type="AlphaFoldDB" id="A0A915KGE9"/>
<dbReference type="WBParaSite" id="nRc.2.0.1.t37893-RA">
    <property type="protein sequence ID" value="nRc.2.0.1.t37893-RA"/>
    <property type="gene ID" value="nRc.2.0.1.g37893"/>
</dbReference>
<organism evidence="1 2">
    <name type="scientific">Romanomermis culicivorax</name>
    <name type="common">Nematode worm</name>
    <dbReference type="NCBI Taxonomy" id="13658"/>
    <lineage>
        <taxon>Eukaryota</taxon>
        <taxon>Metazoa</taxon>
        <taxon>Ecdysozoa</taxon>
        <taxon>Nematoda</taxon>
        <taxon>Enoplea</taxon>
        <taxon>Dorylaimia</taxon>
        <taxon>Mermithida</taxon>
        <taxon>Mermithoidea</taxon>
        <taxon>Mermithidae</taxon>
        <taxon>Romanomermis</taxon>
    </lineage>
</organism>
<reference evidence="2" key="1">
    <citation type="submission" date="2022-11" db="UniProtKB">
        <authorList>
            <consortium name="WormBaseParasite"/>
        </authorList>
    </citation>
    <scope>IDENTIFICATION</scope>
</reference>
<sequence>MKNSILKIRILTSDKNSQIQIVRFDNECSGRLSTVVLFDCFTGVCNAGFVLSGVNGIFVQCNCPRLKDRLQKAIVKGCVLILSTKRSRLFKNSSIGVERNHFELQIVSKSFTDSCNRFYFKRVEEFYIPKTTRTKTIITSLKAATYITAFTLSKQCIHFRRSDLWPPTSKTLKMCAFCKKREHNNMFTQRGYEYSGLDAVPASNRL</sequence>
<protein>
    <submittedName>
        <fullName evidence="2">Uncharacterized protein</fullName>
    </submittedName>
</protein>
<keyword evidence="1" id="KW-1185">Reference proteome</keyword>
<name>A0A915KGE9_ROMCU</name>
<evidence type="ECO:0000313" key="1">
    <source>
        <dbReference type="Proteomes" id="UP000887565"/>
    </source>
</evidence>
<evidence type="ECO:0000313" key="2">
    <source>
        <dbReference type="WBParaSite" id="nRc.2.0.1.t37893-RA"/>
    </source>
</evidence>
<accession>A0A915KGE9</accession>
<proteinExistence type="predicted"/>